<dbReference type="CDD" id="cd00037">
    <property type="entry name" value="CLECT"/>
    <property type="match status" value="1"/>
</dbReference>
<name>A0A7E4USU1_PANRE</name>
<keyword evidence="1" id="KW-0732">Signal</keyword>
<dbReference type="SUPFAM" id="SSF56436">
    <property type="entry name" value="C-type lectin-like"/>
    <property type="match status" value="1"/>
</dbReference>
<dbReference type="SMART" id="SM00034">
    <property type="entry name" value="CLECT"/>
    <property type="match status" value="1"/>
</dbReference>
<dbReference type="Proteomes" id="UP000492821">
    <property type="component" value="Unassembled WGS sequence"/>
</dbReference>
<accession>A0A7E4USU1</accession>
<reference evidence="3" key="1">
    <citation type="journal article" date="2013" name="Genetics">
        <title>The draft genome and transcriptome of Panagrellus redivivus are shaped by the harsh demands of a free-living lifestyle.</title>
        <authorList>
            <person name="Srinivasan J."/>
            <person name="Dillman A.R."/>
            <person name="Macchietto M.G."/>
            <person name="Heikkinen L."/>
            <person name="Lakso M."/>
            <person name="Fracchia K.M."/>
            <person name="Antoshechkin I."/>
            <person name="Mortazavi A."/>
            <person name="Wong G."/>
            <person name="Sternberg P.W."/>
        </authorList>
    </citation>
    <scope>NUCLEOTIDE SEQUENCE [LARGE SCALE GENOMIC DNA]</scope>
    <source>
        <strain evidence="3">MT8872</strain>
    </source>
</reference>
<dbReference type="WBParaSite" id="Pan_g12383.t1">
    <property type="protein sequence ID" value="Pan_g12383.t1"/>
    <property type="gene ID" value="Pan_g12383"/>
</dbReference>
<evidence type="ECO:0000259" key="2">
    <source>
        <dbReference type="PROSITE" id="PS50041"/>
    </source>
</evidence>
<proteinExistence type="predicted"/>
<keyword evidence="3" id="KW-1185">Reference proteome</keyword>
<feature type="domain" description="C-type lectin" evidence="2">
    <location>
        <begin position="159"/>
        <end position="287"/>
    </location>
</feature>
<dbReference type="InterPro" id="IPR016187">
    <property type="entry name" value="CTDL_fold"/>
</dbReference>
<dbReference type="InterPro" id="IPR016186">
    <property type="entry name" value="C-type_lectin-like/link_sf"/>
</dbReference>
<dbReference type="AlphaFoldDB" id="A0A7E4USU1"/>
<dbReference type="PROSITE" id="PS50041">
    <property type="entry name" value="C_TYPE_LECTIN_2"/>
    <property type="match status" value="1"/>
</dbReference>
<dbReference type="Gene3D" id="3.10.100.10">
    <property type="entry name" value="Mannose-Binding Protein A, subunit A"/>
    <property type="match status" value="1"/>
</dbReference>
<organism evidence="3 4">
    <name type="scientific">Panagrellus redivivus</name>
    <name type="common">Microworm</name>
    <dbReference type="NCBI Taxonomy" id="6233"/>
    <lineage>
        <taxon>Eukaryota</taxon>
        <taxon>Metazoa</taxon>
        <taxon>Ecdysozoa</taxon>
        <taxon>Nematoda</taxon>
        <taxon>Chromadorea</taxon>
        <taxon>Rhabditida</taxon>
        <taxon>Tylenchina</taxon>
        <taxon>Panagrolaimomorpha</taxon>
        <taxon>Panagrolaimoidea</taxon>
        <taxon>Panagrolaimidae</taxon>
        <taxon>Panagrellus</taxon>
    </lineage>
</organism>
<evidence type="ECO:0000313" key="3">
    <source>
        <dbReference type="Proteomes" id="UP000492821"/>
    </source>
</evidence>
<reference evidence="4" key="2">
    <citation type="submission" date="2020-10" db="UniProtKB">
        <authorList>
            <consortium name="WormBaseParasite"/>
        </authorList>
    </citation>
    <scope>IDENTIFICATION</scope>
</reference>
<evidence type="ECO:0000313" key="4">
    <source>
        <dbReference type="WBParaSite" id="Pan_g12383.t1"/>
    </source>
</evidence>
<feature type="chain" id="PRO_5028860775" evidence="1">
    <location>
        <begin position="18"/>
        <end position="299"/>
    </location>
</feature>
<dbReference type="InterPro" id="IPR001304">
    <property type="entry name" value="C-type_lectin-like"/>
</dbReference>
<feature type="signal peptide" evidence="1">
    <location>
        <begin position="1"/>
        <end position="17"/>
    </location>
</feature>
<sequence length="299" mass="34600">MLRKLAILFAFIKFISSMPIIEHSCNFVKTDTCVRIDTSRTLSYTNMKAECEKYELQLLSPLKNDMGTLRKVLFFRYPTITHALTNRQVNSAAERVQLESDSGLTFGKSETDNGNVVYNYDDNKLYILPENKKLPVICWGKFKARLQCPPNFKLYRDEKRTSCFHMDPATGNNEQCKKRCLNMKSNLGSFHSFEERVFFAKNYEKVGRVWVGTRFPAYMNMDKSTNREAAIKSAYNMDGSIWEPYDKAFAPNEPNGSGQENCIEMWVWGAYSYNDNHCTKFTEPKCFCEAAPDQTNVQY</sequence>
<evidence type="ECO:0000256" key="1">
    <source>
        <dbReference type="SAM" id="SignalP"/>
    </source>
</evidence>
<protein>
    <submittedName>
        <fullName evidence="4">C-type lectin domain-containing protein</fullName>
    </submittedName>
</protein>